<sequence length="92" mass="10166">LKKMPQRLQAHGIRVNKDHPGSWCILAVQLRSLSWATPSMPTACSRYRQNLCSQNLHGTPNRARFLPHIATTLALLDAIASAAASTRIILTH</sequence>
<comment type="caution">
    <text evidence="1">The sequence shown here is derived from an EMBL/GenBank/DDBJ whole genome shotgun (WGS) entry which is preliminary data.</text>
</comment>
<accession>A0A0V1H5K2</accession>
<organism evidence="1 2">
    <name type="scientific">Trichinella zimbabwensis</name>
    <dbReference type="NCBI Taxonomy" id="268475"/>
    <lineage>
        <taxon>Eukaryota</taxon>
        <taxon>Metazoa</taxon>
        <taxon>Ecdysozoa</taxon>
        <taxon>Nematoda</taxon>
        <taxon>Enoplea</taxon>
        <taxon>Dorylaimia</taxon>
        <taxon>Trichinellida</taxon>
        <taxon>Trichinellidae</taxon>
        <taxon>Trichinella</taxon>
    </lineage>
</organism>
<keyword evidence="2" id="KW-1185">Reference proteome</keyword>
<dbReference type="EMBL" id="JYDP01000131">
    <property type="protein sequence ID" value="KRZ05801.1"/>
    <property type="molecule type" value="Genomic_DNA"/>
</dbReference>
<proteinExistence type="predicted"/>
<evidence type="ECO:0000313" key="1">
    <source>
        <dbReference type="EMBL" id="KRZ05801.1"/>
    </source>
</evidence>
<name>A0A0V1H5K2_9BILA</name>
<dbReference type="Proteomes" id="UP000055024">
    <property type="component" value="Unassembled WGS sequence"/>
</dbReference>
<feature type="non-terminal residue" evidence="1">
    <location>
        <position position="92"/>
    </location>
</feature>
<reference evidence="1 2" key="1">
    <citation type="submission" date="2015-01" db="EMBL/GenBank/DDBJ databases">
        <title>Evolution of Trichinella species and genotypes.</title>
        <authorList>
            <person name="Korhonen P.K."/>
            <person name="Edoardo P."/>
            <person name="Giuseppe L.R."/>
            <person name="Gasser R.B."/>
        </authorList>
    </citation>
    <scope>NUCLEOTIDE SEQUENCE [LARGE SCALE GENOMIC DNA]</scope>
    <source>
        <strain evidence="1">ISS1029</strain>
    </source>
</reference>
<feature type="non-terminal residue" evidence="1">
    <location>
        <position position="1"/>
    </location>
</feature>
<dbReference type="AlphaFoldDB" id="A0A0V1H5K2"/>
<evidence type="ECO:0000313" key="2">
    <source>
        <dbReference type="Proteomes" id="UP000055024"/>
    </source>
</evidence>
<protein>
    <submittedName>
        <fullName evidence="1">Uncharacterized protein</fullName>
    </submittedName>
</protein>
<gene>
    <name evidence="1" type="ORF">T11_3963</name>
</gene>